<keyword evidence="4" id="KW-1185">Reference proteome</keyword>
<dbReference type="GO" id="GO:0005667">
    <property type="term" value="C:transcription regulator complex"/>
    <property type="evidence" value="ECO:0007669"/>
    <property type="project" value="TreeGrafter"/>
</dbReference>
<evidence type="ECO:0000313" key="4">
    <source>
        <dbReference type="Proteomes" id="UP001353858"/>
    </source>
</evidence>
<sequence>MDGWTVEEVDKLICLIHGNSVLYDMSLPGYSNRDVKEDLWRKVVSKISNKNGSSAKQKRQWAYYQQLSFLEPHLAERETITNVNEPNLSLFEVHVVPGTYYLQPDGAMIPSPVNSESNDLPKENCSVHLLEETEELDEILVETKPTEPVKQNIKKAKSDSMNKAFSNT</sequence>
<dbReference type="AlphaFoldDB" id="A0AAN7PQV1"/>
<organism evidence="3 4">
    <name type="scientific">Aquatica leii</name>
    <dbReference type="NCBI Taxonomy" id="1421715"/>
    <lineage>
        <taxon>Eukaryota</taxon>
        <taxon>Metazoa</taxon>
        <taxon>Ecdysozoa</taxon>
        <taxon>Arthropoda</taxon>
        <taxon>Hexapoda</taxon>
        <taxon>Insecta</taxon>
        <taxon>Pterygota</taxon>
        <taxon>Neoptera</taxon>
        <taxon>Endopterygota</taxon>
        <taxon>Coleoptera</taxon>
        <taxon>Polyphaga</taxon>
        <taxon>Elateriformia</taxon>
        <taxon>Elateroidea</taxon>
        <taxon>Lampyridae</taxon>
        <taxon>Luciolinae</taxon>
        <taxon>Aquatica</taxon>
    </lineage>
</organism>
<evidence type="ECO:0000256" key="1">
    <source>
        <dbReference type="SAM" id="MobiDB-lite"/>
    </source>
</evidence>
<feature type="domain" description="MADF" evidence="2">
    <location>
        <begin position="12"/>
        <end position="48"/>
    </location>
</feature>
<comment type="caution">
    <text evidence="3">The sequence shown here is derived from an EMBL/GenBank/DDBJ whole genome shotgun (WGS) entry which is preliminary data.</text>
</comment>
<dbReference type="Pfam" id="PF10545">
    <property type="entry name" value="MADF_DNA_bdg"/>
    <property type="match status" value="1"/>
</dbReference>
<proteinExistence type="predicted"/>
<dbReference type="InterPro" id="IPR039353">
    <property type="entry name" value="TF_Adf1"/>
</dbReference>
<dbReference type="GO" id="GO:0006357">
    <property type="term" value="P:regulation of transcription by RNA polymerase II"/>
    <property type="evidence" value="ECO:0007669"/>
    <property type="project" value="TreeGrafter"/>
</dbReference>
<dbReference type="Proteomes" id="UP001353858">
    <property type="component" value="Unassembled WGS sequence"/>
</dbReference>
<feature type="compositionally biased region" description="Polar residues" evidence="1">
    <location>
        <begin position="159"/>
        <end position="168"/>
    </location>
</feature>
<protein>
    <recommendedName>
        <fullName evidence="2">MADF domain-containing protein</fullName>
    </recommendedName>
</protein>
<dbReference type="PANTHER" id="PTHR12243:SF67">
    <property type="entry name" value="COREPRESSOR OF PANGOLIN, ISOFORM A-RELATED"/>
    <property type="match status" value="1"/>
</dbReference>
<feature type="region of interest" description="Disordered" evidence="1">
    <location>
        <begin position="147"/>
        <end position="168"/>
    </location>
</feature>
<evidence type="ECO:0000259" key="2">
    <source>
        <dbReference type="Pfam" id="PF10545"/>
    </source>
</evidence>
<dbReference type="GO" id="GO:0005634">
    <property type="term" value="C:nucleus"/>
    <property type="evidence" value="ECO:0007669"/>
    <property type="project" value="TreeGrafter"/>
</dbReference>
<dbReference type="PANTHER" id="PTHR12243">
    <property type="entry name" value="MADF DOMAIN TRANSCRIPTION FACTOR"/>
    <property type="match status" value="1"/>
</dbReference>
<evidence type="ECO:0000313" key="3">
    <source>
        <dbReference type="EMBL" id="KAK4886956.1"/>
    </source>
</evidence>
<reference evidence="4" key="1">
    <citation type="submission" date="2023-01" db="EMBL/GenBank/DDBJ databases">
        <title>Key to firefly adult light organ development and bioluminescence: homeobox transcription factors regulate luciferase expression and transportation to peroxisome.</title>
        <authorList>
            <person name="Fu X."/>
        </authorList>
    </citation>
    <scope>NUCLEOTIDE SEQUENCE [LARGE SCALE GENOMIC DNA]</scope>
</reference>
<name>A0AAN7PQV1_9COLE</name>
<gene>
    <name evidence="3" type="ORF">RN001_003227</name>
</gene>
<dbReference type="SMART" id="SM00595">
    <property type="entry name" value="MADF"/>
    <property type="match status" value="1"/>
</dbReference>
<dbReference type="EMBL" id="JARPUR010000001">
    <property type="protein sequence ID" value="KAK4886956.1"/>
    <property type="molecule type" value="Genomic_DNA"/>
</dbReference>
<dbReference type="InterPro" id="IPR006578">
    <property type="entry name" value="MADF-dom"/>
</dbReference>
<accession>A0AAN7PQV1</accession>